<dbReference type="AlphaFoldDB" id="A0A9J6ZJ75"/>
<feature type="transmembrane region" description="Helical" evidence="1">
    <location>
        <begin position="12"/>
        <end position="40"/>
    </location>
</feature>
<dbReference type="EMBL" id="CP097899">
    <property type="protein sequence ID" value="URN96291.1"/>
    <property type="molecule type" value="Genomic_DNA"/>
</dbReference>
<accession>A0A9J6ZJ75</accession>
<sequence>MNHKRYIVTSFIGSLILLLSFFLGIFTIVIMIFPFVWFYIYRMLDKVGRSDTQ</sequence>
<evidence type="ECO:0000256" key="1">
    <source>
        <dbReference type="SAM" id="Phobius"/>
    </source>
</evidence>
<keyword evidence="1" id="KW-0472">Membrane</keyword>
<evidence type="ECO:0000313" key="3">
    <source>
        <dbReference type="Proteomes" id="UP001056756"/>
    </source>
</evidence>
<gene>
    <name evidence="2" type="ORF">NAG76_08780</name>
</gene>
<keyword evidence="1" id="KW-0812">Transmembrane</keyword>
<name>A0A9J6ZJ75_9BACL</name>
<reference evidence="2" key="1">
    <citation type="submission" date="2022-05" db="EMBL/GenBank/DDBJ databases">
        <title>Novel bacterial taxa in a minimal lignocellulolytic consortium and its capacity to transform plastics disclosed by genome-resolved metagenomics.</title>
        <authorList>
            <person name="Rodriguez C.A.D."/>
            <person name="Diaz-Garcia L."/>
            <person name="Herrera K."/>
            <person name="Tarazona N.A."/>
            <person name="Sproer C."/>
            <person name="Overmann J."/>
            <person name="Jimenez D.J."/>
        </authorList>
    </citation>
    <scope>NUCLEOTIDE SEQUENCE</scope>
    <source>
        <strain evidence="2">MAG5</strain>
    </source>
</reference>
<proteinExistence type="predicted"/>
<protein>
    <submittedName>
        <fullName evidence="2">Uncharacterized protein</fullName>
    </submittedName>
</protein>
<organism evidence="2 3">
    <name type="scientific">Candidatus Pristimantibacillus lignocellulolyticus</name>
    <dbReference type="NCBI Taxonomy" id="2994561"/>
    <lineage>
        <taxon>Bacteria</taxon>
        <taxon>Bacillati</taxon>
        <taxon>Bacillota</taxon>
        <taxon>Bacilli</taxon>
        <taxon>Bacillales</taxon>
        <taxon>Paenibacillaceae</taxon>
        <taxon>Candidatus Pristimantibacillus</taxon>
    </lineage>
</organism>
<dbReference type="KEGG" id="plig:NAG76_08780"/>
<evidence type="ECO:0000313" key="2">
    <source>
        <dbReference type="EMBL" id="URN96291.1"/>
    </source>
</evidence>
<dbReference type="Proteomes" id="UP001056756">
    <property type="component" value="Chromosome"/>
</dbReference>
<keyword evidence="1" id="KW-1133">Transmembrane helix</keyword>